<proteinExistence type="predicted"/>
<dbReference type="OrthoDB" id="267914at2"/>
<dbReference type="AlphaFoldDB" id="A0A1H6BQV8"/>
<organism evidence="1 2">
    <name type="scientific">Sphingobacterium lactis</name>
    <dbReference type="NCBI Taxonomy" id="797291"/>
    <lineage>
        <taxon>Bacteria</taxon>
        <taxon>Pseudomonadati</taxon>
        <taxon>Bacteroidota</taxon>
        <taxon>Sphingobacteriia</taxon>
        <taxon>Sphingobacteriales</taxon>
        <taxon>Sphingobacteriaceae</taxon>
        <taxon>Sphingobacterium</taxon>
    </lineage>
</organism>
<accession>A0A1H6BQV8</accession>
<protein>
    <submittedName>
        <fullName evidence="1">Uncharacterized protein</fullName>
    </submittedName>
</protein>
<dbReference type="Gene3D" id="3.40.50.1820">
    <property type="entry name" value="alpha/beta hydrolase"/>
    <property type="match status" value="1"/>
</dbReference>
<dbReference type="Proteomes" id="UP000236731">
    <property type="component" value="Unassembled WGS sequence"/>
</dbReference>
<dbReference type="EMBL" id="FNUT01000011">
    <property type="protein sequence ID" value="SEG63088.1"/>
    <property type="molecule type" value="Genomic_DNA"/>
</dbReference>
<dbReference type="InterPro" id="IPR029058">
    <property type="entry name" value="AB_hydrolase_fold"/>
</dbReference>
<evidence type="ECO:0000313" key="1">
    <source>
        <dbReference type="EMBL" id="SEG63088.1"/>
    </source>
</evidence>
<gene>
    <name evidence="1" type="ORF">SAMN05421877_11171</name>
</gene>
<evidence type="ECO:0000313" key="2">
    <source>
        <dbReference type="Proteomes" id="UP000236731"/>
    </source>
</evidence>
<reference evidence="2" key="1">
    <citation type="submission" date="2016-10" db="EMBL/GenBank/DDBJ databases">
        <authorList>
            <person name="Varghese N."/>
            <person name="Submissions S."/>
        </authorList>
    </citation>
    <scope>NUCLEOTIDE SEQUENCE [LARGE SCALE GENOMIC DNA]</scope>
    <source>
        <strain evidence="2">DSM 22361</strain>
    </source>
</reference>
<sequence length="938" mass="104336">MESKVNQLAPIDDFETAFLLGQYAYENGFRGVTFKELYQWIKSKIDLTGLSNTAGLPETFPLPGSTLSEFNINEWTILGPGTYNKVVEGTITIADDEFAFAQFDGLDYSRVLRIKLPDSSSKISEFTTGNYSKDTVKTVGTTIYRAKVDTSQAPSANATDWEVLGSTQVIEVGNQLAPTSDATYKYVDPIYSALVEPKPYQRTRITLNSTPAVAGFATGVMFTIAIGEQKRFKVVRPSVQGNRFRIGYFTDDPIALGSQFHDLLNDTGNTVLEHEVEVPETAKHLGVYLSNESSQDINALDLDILALGKYMSKETFIVKNIEPTSNNLFNKADILLNHDVVSGVLQTRNGFNMSHPIPVVQGESYTVVGKTMSVVGRNLYFFKNANDTTVDSSILGGSGVSQTFISPITGFVRTLVKDSSFTWLETLQINPGSVALPYQPWSEPIERDVFNPEFMPETESKSIVKNVIVDMARGSVDSTGLLPAVQQDKAWKDAEFHKNFRTPRYLNLKGKFSINKNELTAYNVYLHQYDDRFAFISRTLLTGNEFKCDSRTEYVKLHVNRTDSGVITSLPSLKINGKFSGDVYTMNNNETGNNVMSFMVNVTTNANGRDMLDQGQANGPAQYDANSYYTHGIIRLPKNYDPKGTPVRLIYFAHSSAGTQLLDFYAPYKPYVQYLLDEGYAVFDMFSWSSKYPGVTQYTGCPDNSACSQSVYNYIIQNFNVRADGVHLFGKSQGGVQVGNIQYTTSIPVKSKVFLAATPTPFGNNFGYTNVEKEASMRSFGVEGDVSPLFIVDGDTTVTPYYSAGSRSFLLQHAEKFVGYVSCWCGVLMDTPEEQFPDSYKPIQLLPLNYTKIDHVPSKAFCAPDDSWIYQHLKAVQKWTRKGGGIFEFRDMPTGSGDPHHTTDTAGPFVNVQTKLGGVLNNIPVAWVEMLQFFKRFD</sequence>
<dbReference type="SUPFAM" id="SSF53474">
    <property type="entry name" value="alpha/beta-Hydrolases"/>
    <property type="match status" value="1"/>
</dbReference>
<dbReference type="RefSeq" id="WP_103907349.1">
    <property type="nucleotide sequence ID" value="NZ_CP049246.1"/>
</dbReference>
<name>A0A1H6BQV8_9SPHI</name>
<keyword evidence="2" id="KW-1185">Reference proteome</keyword>